<dbReference type="Proteomes" id="UP000265618">
    <property type="component" value="Unassembled WGS sequence"/>
</dbReference>
<dbReference type="SUPFAM" id="SSF51101">
    <property type="entry name" value="Mannose-binding lectins"/>
    <property type="match status" value="1"/>
</dbReference>
<dbReference type="AlphaFoldDB" id="A0A9K3D780"/>
<proteinExistence type="predicted"/>
<name>A0A9K3D780_9EUKA</name>
<evidence type="ECO:0000313" key="2">
    <source>
        <dbReference type="Proteomes" id="UP000265618"/>
    </source>
</evidence>
<dbReference type="EMBL" id="BDIP01005077">
    <property type="protein sequence ID" value="GIQ89467.1"/>
    <property type="molecule type" value="Genomic_DNA"/>
</dbReference>
<evidence type="ECO:0000313" key="1">
    <source>
        <dbReference type="EMBL" id="GIQ89467.1"/>
    </source>
</evidence>
<accession>A0A9K3D780</accession>
<feature type="non-terminal residue" evidence="1">
    <location>
        <position position="1"/>
    </location>
</feature>
<reference evidence="1 2" key="1">
    <citation type="journal article" date="2018" name="PLoS ONE">
        <title>The draft genome of Kipferlia bialata reveals reductive genome evolution in fornicate parasites.</title>
        <authorList>
            <person name="Tanifuji G."/>
            <person name="Takabayashi S."/>
            <person name="Kume K."/>
            <person name="Takagi M."/>
            <person name="Nakayama T."/>
            <person name="Kamikawa R."/>
            <person name="Inagaki Y."/>
            <person name="Hashimoto T."/>
        </authorList>
    </citation>
    <scope>NUCLEOTIDE SEQUENCE [LARGE SCALE GENOMIC DNA]</scope>
    <source>
        <strain evidence="1">NY0173</strain>
    </source>
</reference>
<protein>
    <recommendedName>
        <fullName evidence="3">Jacalin-type lectin domain-containing protein</fullName>
    </recommendedName>
</protein>
<comment type="caution">
    <text evidence="1">The sequence shown here is derived from an EMBL/GenBank/DDBJ whole genome shotgun (WGS) entry which is preliminary data.</text>
</comment>
<evidence type="ECO:0008006" key="3">
    <source>
        <dbReference type="Google" id="ProtNLM"/>
    </source>
</evidence>
<dbReference type="InterPro" id="IPR036404">
    <property type="entry name" value="Jacalin-like_lectin_dom_sf"/>
</dbReference>
<gene>
    <name evidence="1" type="ORF">KIPB_011944</name>
</gene>
<sequence>GDILDGIRVLWGKREGNHQNIIRPAWPDASWGDRRHTDILTPGAVPIMGWATHSNHPQWTGPCLTGLQPLIRRGGLSPDCKQVVVDETGQGYEIGGTHLKCSTYLTSPHGTHIPKYLVGARVWHGQYVNGFQPLFGTPGCGVDQPEDGEGMFGVRQGQMSELLAPEGQVVVGFSGRSGCWFDALYLHYSPLVDGVRIRHGQVTVSEKCGGNGGGPLPFRPML</sequence>
<keyword evidence="2" id="KW-1185">Reference proteome</keyword>
<feature type="non-terminal residue" evidence="1">
    <location>
        <position position="222"/>
    </location>
</feature>
<organism evidence="1 2">
    <name type="scientific">Kipferlia bialata</name>
    <dbReference type="NCBI Taxonomy" id="797122"/>
    <lineage>
        <taxon>Eukaryota</taxon>
        <taxon>Metamonada</taxon>
        <taxon>Carpediemonas-like organisms</taxon>
        <taxon>Kipferlia</taxon>
    </lineage>
</organism>